<dbReference type="GeneID" id="55988688"/>
<reference evidence="2" key="1">
    <citation type="submission" date="2020-06" db="EMBL/GenBank/DDBJ databases">
        <title>A chromosome-scale genome assembly of Talaromyces rugulosus W13939.</title>
        <authorList>
            <person name="Wang B."/>
            <person name="Guo L."/>
            <person name="Ye K."/>
            <person name="Wang L."/>
        </authorList>
    </citation>
    <scope>NUCLEOTIDE SEQUENCE [LARGE SCALE GENOMIC DNA]</scope>
    <source>
        <strain evidence="2">W13939</strain>
    </source>
</reference>
<evidence type="ECO:0000313" key="1">
    <source>
        <dbReference type="EMBL" id="QKX54092.1"/>
    </source>
</evidence>
<dbReference type="EMBL" id="CP055898">
    <property type="protein sequence ID" value="QKX54092.1"/>
    <property type="molecule type" value="Genomic_DNA"/>
</dbReference>
<dbReference type="AlphaFoldDB" id="A0A7H8QK79"/>
<sequence length="222" mass="25654">MLTTISNGLSGLPEVVSLTVNLFYNDIGRLVKYWVSKEKVPQVTKNVFFHIADSSISVFVSLILFIAENIGQDWRATTYGIFKPNYGESWKEVERRVNALKSDIDKAVVLLDDVDDKLHKLQSIPIASESFHDAPEDVPANIFRVGCPAFERHVYNDNKDVNEIARYFDSEDTIKEFRSLTLWGGRRIDERYVSFHYGDTRIRNKELDAMFWIDSEKESTIY</sequence>
<proteinExistence type="predicted"/>
<evidence type="ECO:0000313" key="2">
    <source>
        <dbReference type="Proteomes" id="UP000509510"/>
    </source>
</evidence>
<organism evidence="1 2">
    <name type="scientific">Talaromyces rugulosus</name>
    <name type="common">Penicillium rugulosum</name>
    <dbReference type="NCBI Taxonomy" id="121627"/>
    <lineage>
        <taxon>Eukaryota</taxon>
        <taxon>Fungi</taxon>
        <taxon>Dikarya</taxon>
        <taxon>Ascomycota</taxon>
        <taxon>Pezizomycotina</taxon>
        <taxon>Eurotiomycetes</taxon>
        <taxon>Eurotiomycetidae</taxon>
        <taxon>Eurotiales</taxon>
        <taxon>Trichocomaceae</taxon>
        <taxon>Talaromyces</taxon>
        <taxon>Talaromyces sect. Islandici</taxon>
    </lineage>
</organism>
<dbReference type="Proteomes" id="UP000509510">
    <property type="component" value="Chromosome I"/>
</dbReference>
<dbReference type="KEGG" id="trg:TRUGW13939_01175"/>
<dbReference type="RefSeq" id="XP_035340271.1">
    <property type="nucleotide sequence ID" value="XM_035484378.1"/>
</dbReference>
<accession>A0A7H8QK79</accession>
<protein>
    <submittedName>
        <fullName evidence="1">Uncharacterized protein</fullName>
    </submittedName>
</protein>
<keyword evidence="2" id="KW-1185">Reference proteome</keyword>
<name>A0A7H8QK79_TALRU</name>
<gene>
    <name evidence="1" type="ORF">TRUGW13939_01175</name>
</gene>